<dbReference type="InterPro" id="IPR017972">
    <property type="entry name" value="Cyt_P450_CS"/>
</dbReference>
<comment type="caution">
    <text evidence="14">The sequence shown here is derived from an EMBL/GenBank/DDBJ whole genome shotgun (WGS) entry which is preliminary data.</text>
</comment>
<feature type="transmembrane region" description="Helical" evidence="13">
    <location>
        <begin position="220"/>
        <end position="242"/>
    </location>
</feature>
<feature type="transmembrane region" description="Helical" evidence="13">
    <location>
        <begin position="6"/>
        <end position="26"/>
    </location>
</feature>
<proteinExistence type="inferred from homology"/>
<dbReference type="InterPro" id="IPR036396">
    <property type="entry name" value="Cyt_P450_sf"/>
</dbReference>
<evidence type="ECO:0000256" key="1">
    <source>
        <dbReference type="ARBA" id="ARBA00004174"/>
    </source>
</evidence>
<dbReference type="InterPro" id="IPR002401">
    <property type="entry name" value="Cyt_P450_E_grp-I"/>
</dbReference>
<evidence type="ECO:0000313" key="15">
    <source>
        <dbReference type="Proteomes" id="UP001374579"/>
    </source>
</evidence>
<dbReference type="GO" id="GO:0016705">
    <property type="term" value="F:oxidoreductase activity, acting on paired donors, with incorporation or reduction of molecular oxygen"/>
    <property type="evidence" value="ECO:0007669"/>
    <property type="project" value="InterPro"/>
</dbReference>
<dbReference type="Proteomes" id="UP001374579">
    <property type="component" value="Unassembled WGS sequence"/>
</dbReference>
<evidence type="ECO:0000256" key="7">
    <source>
        <dbReference type="ARBA" id="ARBA00023002"/>
    </source>
</evidence>
<keyword evidence="13" id="KW-0812">Transmembrane</keyword>
<dbReference type="GO" id="GO:0005789">
    <property type="term" value="C:endoplasmic reticulum membrane"/>
    <property type="evidence" value="ECO:0007669"/>
    <property type="project" value="UniProtKB-SubCell"/>
</dbReference>
<dbReference type="PANTHER" id="PTHR24302">
    <property type="entry name" value="CYTOCHROME P450 FAMILY 3"/>
    <property type="match status" value="1"/>
</dbReference>
<dbReference type="Pfam" id="PF00067">
    <property type="entry name" value="p450"/>
    <property type="match status" value="1"/>
</dbReference>
<keyword evidence="7 11" id="KW-0560">Oxidoreductase</keyword>
<evidence type="ECO:0000256" key="5">
    <source>
        <dbReference type="ARBA" id="ARBA00022723"/>
    </source>
</evidence>
<keyword evidence="4 10" id="KW-0349">Heme</keyword>
<dbReference type="Gene3D" id="1.10.630.10">
    <property type="entry name" value="Cytochrome P450"/>
    <property type="match status" value="1"/>
</dbReference>
<dbReference type="PROSITE" id="PS00086">
    <property type="entry name" value="CYTOCHROME_P450"/>
    <property type="match status" value="1"/>
</dbReference>
<keyword evidence="6" id="KW-0492">Microsome</keyword>
<keyword evidence="12" id="KW-0175">Coiled coil</keyword>
<dbReference type="PRINTS" id="PR00385">
    <property type="entry name" value="P450"/>
</dbReference>
<evidence type="ECO:0000256" key="3">
    <source>
        <dbReference type="ARBA" id="ARBA00010617"/>
    </source>
</evidence>
<evidence type="ECO:0000256" key="2">
    <source>
        <dbReference type="ARBA" id="ARBA00004406"/>
    </source>
</evidence>
<dbReference type="AlphaFoldDB" id="A0AAN9C343"/>
<dbReference type="GO" id="GO:0005506">
    <property type="term" value="F:iron ion binding"/>
    <property type="evidence" value="ECO:0007669"/>
    <property type="project" value="InterPro"/>
</dbReference>
<evidence type="ECO:0000256" key="6">
    <source>
        <dbReference type="ARBA" id="ARBA00022848"/>
    </source>
</evidence>
<evidence type="ECO:0008006" key="16">
    <source>
        <dbReference type="Google" id="ProtNLM"/>
    </source>
</evidence>
<keyword evidence="13" id="KW-1133">Transmembrane helix</keyword>
<comment type="similarity">
    <text evidence="3 11">Belongs to the cytochrome P450 family.</text>
</comment>
<dbReference type="GO" id="GO:0008395">
    <property type="term" value="F:steroid hydroxylase activity"/>
    <property type="evidence" value="ECO:0007669"/>
    <property type="project" value="TreeGrafter"/>
</dbReference>
<sequence>MVVETFLSWALPLTLCVVALLLLWVYGNWPYNTWSQLGIPGPKPVPFLGNVGDLKEKGAFDATLGWCKKYGKVFGVYLMRDPVLFTTDLDILKEVFIKDFNNFSTRGLIPRLVRYPVKASLVFVNGDTWRRQRHTLSPTFSASKLKLMSGFISRCCENLLDAIHTLTVEGKALDVKKMFGAYTLDVVAGTGFGFETNSLKEVDNVFLQNVSRLLASSTSLSLSAFIAGIFPALAPLVLALGIRQASKKEAAFVEQTIRALIEERKKEKSKGRVDLLQLLLEAEASEAEVKANPQDNHLTTSEIVAEGVLFFLAAYDTTATTLQYLAYLLALHPEKQEKLYRHILEAVGDAEPSYDTVSSIPYLDCCIHEALRVLPTVALTGRKTLETRCINGVTIPAGCAVMVPIYGLMRDEDIFPDADKFIPERFADEAHPIPSLVKDMNFGAGPRQCIGMRLALYEVKMAMVTLLTKVKFTKIPETPDTVKMQPGKSISTPTTPILIGTELRGK</sequence>
<dbReference type="FunFam" id="1.10.630.10:FF:000042">
    <property type="entry name" value="Cytochrome P450"/>
    <property type="match status" value="1"/>
</dbReference>
<comment type="subcellular location">
    <subcellularLocation>
        <location evidence="2">Endoplasmic reticulum membrane</location>
        <topology evidence="2">Peripheral membrane protein</topology>
    </subcellularLocation>
    <subcellularLocation>
        <location evidence="1">Microsome membrane</location>
        <topology evidence="1">Peripheral membrane protein</topology>
    </subcellularLocation>
</comment>
<dbReference type="PRINTS" id="PR00463">
    <property type="entry name" value="EP450I"/>
</dbReference>
<keyword evidence="8 10" id="KW-0408">Iron</keyword>
<dbReference type="EMBL" id="JBAMIC010000002">
    <property type="protein sequence ID" value="KAK7113530.1"/>
    <property type="molecule type" value="Genomic_DNA"/>
</dbReference>
<dbReference type="GO" id="GO:0020037">
    <property type="term" value="F:heme binding"/>
    <property type="evidence" value="ECO:0007669"/>
    <property type="project" value="InterPro"/>
</dbReference>
<evidence type="ECO:0000256" key="9">
    <source>
        <dbReference type="ARBA" id="ARBA00043906"/>
    </source>
</evidence>
<evidence type="ECO:0000256" key="4">
    <source>
        <dbReference type="ARBA" id="ARBA00022617"/>
    </source>
</evidence>
<dbReference type="SUPFAM" id="SSF48264">
    <property type="entry name" value="Cytochrome P450"/>
    <property type="match status" value="1"/>
</dbReference>
<dbReference type="InterPro" id="IPR050705">
    <property type="entry name" value="Cytochrome_P450_3A"/>
</dbReference>
<evidence type="ECO:0000313" key="14">
    <source>
        <dbReference type="EMBL" id="KAK7113530.1"/>
    </source>
</evidence>
<organism evidence="14 15">
    <name type="scientific">Littorina saxatilis</name>
    <dbReference type="NCBI Taxonomy" id="31220"/>
    <lineage>
        <taxon>Eukaryota</taxon>
        <taxon>Metazoa</taxon>
        <taxon>Spiralia</taxon>
        <taxon>Lophotrochozoa</taxon>
        <taxon>Mollusca</taxon>
        <taxon>Gastropoda</taxon>
        <taxon>Caenogastropoda</taxon>
        <taxon>Littorinimorpha</taxon>
        <taxon>Littorinoidea</taxon>
        <taxon>Littorinidae</taxon>
        <taxon>Littorina</taxon>
    </lineage>
</organism>
<comment type="cofactor">
    <cofactor evidence="10">
        <name>heme</name>
        <dbReference type="ChEBI" id="CHEBI:30413"/>
    </cofactor>
</comment>
<evidence type="ECO:0000256" key="12">
    <source>
        <dbReference type="SAM" id="Coils"/>
    </source>
</evidence>
<protein>
    <recommendedName>
        <fullName evidence="16">Cytochrome P450</fullName>
    </recommendedName>
</protein>
<keyword evidence="13" id="KW-0472">Membrane</keyword>
<dbReference type="InterPro" id="IPR001128">
    <property type="entry name" value="Cyt_P450"/>
</dbReference>
<feature type="coiled-coil region" evidence="12">
    <location>
        <begin position="243"/>
        <end position="270"/>
    </location>
</feature>
<evidence type="ECO:0000256" key="11">
    <source>
        <dbReference type="RuleBase" id="RU000461"/>
    </source>
</evidence>
<reference evidence="14 15" key="1">
    <citation type="submission" date="2024-02" db="EMBL/GenBank/DDBJ databases">
        <title>Chromosome-scale genome assembly of the rough periwinkle Littorina saxatilis.</title>
        <authorList>
            <person name="De Jode A."/>
            <person name="Faria R."/>
            <person name="Formenti G."/>
            <person name="Sims Y."/>
            <person name="Smith T.P."/>
            <person name="Tracey A."/>
            <person name="Wood J.M.D."/>
            <person name="Zagrodzka Z.B."/>
            <person name="Johannesson K."/>
            <person name="Butlin R.K."/>
            <person name="Leder E.H."/>
        </authorList>
    </citation>
    <scope>NUCLEOTIDE SEQUENCE [LARGE SCALE GENOMIC DNA]</scope>
    <source>
        <strain evidence="14">Snail1</strain>
        <tissue evidence="14">Muscle</tissue>
    </source>
</reference>
<dbReference type="CDD" id="cd11055">
    <property type="entry name" value="CYP3A-like"/>
    <property type="match status" value="1"/>
</dbReference>
<dbReference type="PANTHER" id="PTHR24302:SF15">
    <property type="entry name" value="FATTY-ACID PEROXYGENASE"/>
    <property type="match status" value="1"/>
</dbReference>
<keyword evidence="11" id="KW-0503">Monooxygenase</keyword>
<evidence type="ECO:0000256" key="13">
    <source>
        <dbReference type="SAM" id="Phobius"/>
    </source>
</evidence>
<evidence type="ECO:0000256" key="8">
    <source>
        <dbReference type="ARBA" id="ARBA00023004"/>
    </source>
</evidence>
<accession>A0AAN9C343</accession>
<gene>
    <name evidence="14" type="ORF">V1264_012803</name>
</gene>
<keyword evidence="5 10" id="KW-0479">Metal-binding</keyword>
<feature type="binding site" description="axial binding residue" evidence="10">
    <location>
        <position position="449"/>
    </location>
    <ligand>
        <name>heme</name>
        <dbReference type="ChEBI" id="CHEBI:30413"/>
    </ligand>
    <ligandPart>
        <name>Fe</name>
        <dbReference type="ChEBI" id="CHEBI:18248"/>
    </ligandPart>
</feature>
<evidence type="ECO:0000256" key="10">
    <source>
        <dbReference type="PIRSR" id="PIRSR602401-1"/>
    </source>
</evidence>
<name>A0AAN9C343_9CAEN</name>
<keyword evidence="6" id="KW-0256">Endoplasmic reticulum</keyword>
<comment type="function">
    <text evidence="9">Cytochromes P450 are a group of heme-thiolate monooxygenases. They oxidize a variety of structurally unrelated compounds, including steroids, fatty acids, and xenobiotics.</text>
</comment>
<keyword evidence="15" id="KW-1185">Reference proteome</keyword>